<organism evidence="3 4">
    <name type="scientific">Fibrisoma limi BUZ 3</name>
    <dbReference type="NCBI Taxonomy" id="1185876"/>
    <lineage>
        <taxon>Bacteria</taxon>
        <taxon>Pseudomonadati</taxon>
        <taxon>Bacteroidota</taxon>
        <taxon>Cytophagia</taxon>
        <taxon>Cytophagales</taxon>
        <taxon>Spirosomataceae</taxon>
        <taxon>Fibrisoma</taxon>
    </lineage>
</organism>
<gene>
    <name evidence="3" type="ORF">BN8_06646</name>
</gene>
<dbReference type="STRING" id="1185876.BN8_06646"/>
<accession>I2GTK9</accession>
<dbReference type="InterPro" id="IPR023917">
    <property type="entry name" value="Bifunctiontional_GlmU_bac-type"/>
</dbReference>
<sequence>MPTDCVATFFRIMIGYLPSQLLTRMSNLIVFDDPVIRPSLLPFTFTRPVADIRIGIQTITEKWTDYLATTPSYLTEPYLQQKFALHTTDDNLYINGAVCPTDSLVETIRQLASESALVLPDGLLLAVRTTQSISTATALNGAVHSLITFEEPLTVIRNLWDIFLENGAQIRADFARLTAGRTSEPITDPHTRCYGIENIFVEPGATIRAAVLNAEGGPIYIGRNATIQEGTVMLGPFALCESSTVNWGGKMRNNTTIGPYCKVGGEVGNSIFFGYSNKAHDGFLGNSVIGEWCNLGANTNNSNLKNDYSNVKLFNYAVGDLDDTGRQFCGLMMGDHTRAGISTMFNTGTVVGVSANVFGAGFQPKHIPSFSWGGADTGFTAYRPEKALQVAREALKRRNKDLDATEEAILREVYRLSRQLVANNAL</sequence>
<evidence type="ECO:0000313" key="4">
    <source>
        <dbReference type="Proteomes" id="UP000009309"/>
    </source>
</evidence>
<dbReference type="Gene3D" id="2.160.10.10">
    <property type="entry name" value="Hexapeptide repeat proteins"/>
    <property type="match status" value="1"/>
</dbReference>
<name>I2GTK9_9BACT</name>
<comment type="caution">
    <text evidence="3">The sequence shown here is derived from an EMBL/GenBank/DDBJ whole genome shotgun (WGS) entry which is preliminary data.</text>
</comment>
<dbReference type="SUPFAM" id="SSF51161">
    <property type="entry name" value="Trimeric LpxA-like enzymes"/>
    <property type="match status" value="1"/>
</dbReference>
<evidence type="ECO:0000256" key="1">
    <source>
        <dbReference type="ARBA" id="ARBA00022679"/>
    </source>
</evidence>
<dbReference type="GO" id="GO:0016746">
    <property type="term" value="F:acyltransferase activity"/>
    <property type="evidence" value="ECO:0007669"/>
    <property type="project" value="UniProtKB-KW"/>
</dbReference>
<keyword evidence="1" id="KW-0808">Transferase</keyword>
<proteinExistence type="predicted"/>
<protein>
    <recommendedName>
        <fullName evidence="5">Glucose-1-phosphate thymidylyltransferase</fullName>
    </recommendedName>
</protein>
<dbReference type="InterPro" id="IPR050065">
    <property type="entry name" value="GlmU-like"/>
</dbReference>
<reference evidence="3 4" key="1">
    <citation type="journal article" date="2012" name="J. Bacteriol.">
        <title>Genome Sequence of the Filamentous Bacterium Fibrisoma limi BUZ 3T.</title>
        <authorList>
            <person name="Filippini M."/>
            <person name="Qi W."/>
            <person name="Jaenicke S."/>
            <person name="Goesmann A."/>
            <person name="Smits T.H."/>
            <person name="Bagheri H.C."/>
        </authorList>
    </citation>
    <scope>NUCLEOTIDE SEQUENCE [LARGE SCALE GENOMIC DNA]</scope>
    <source>
        <strain evidence="4">BUZ 3T</strain>
    </source>
</reference>
<dbReference type="InterPro" id="IPR011004">
    <property type="entry name" value="Trimer_LpxA-like_sf"/>
</dbReference>
<dbReference type="Pfam" id="PF13562">
    <property type="entry name" value="NTP_transf_4"/>
    <property type="match status" value="1"/>
</dbReference>
<dbReference type="AlphaFoldDB" id="I2GTK9"/>
<evidence type="ECO:0000313" key="3">
    <source>
        <dbReference type="EMBL" id="CCH57238.1"/>
    </source>
</evidence>
<evidence type="ECO:0008006" key="5">
    <source>
        <dbReference type="Google" id="ProtNLM"/>
    </source>
</evidence>
<keyword evidence="2" id="KW-0012">Acyltransferase</keyword>
<dbReference type="Proteomes" id="UP000009309">
    <property type="component" value="Unassembled WGS sequence"/>
</dbReference>
<dbReference type="PANTHER" id="PTHR43584">
    <property type="entry name" value="NUCLEOTIDYL TRANSFERASE"/>
    <property type="match status" value="1"/>
</dbReference>
<dbReference type="GO" id="GO:0016779">
    <property type="term" value="F:nucleotidyltransferase activity"/>
    <property type="evidence" value="ECO:0007669"/>
    <property type="project" value="UniProtKB-ARBA"/>
</dbReference>
<dbReference type="NCBIfam" id="TIGR03991">
    <property type="entry name" value="alt_bact_glmU"/>
    <property type="match status" value="1"/>
</dbReference>
<evidence type="ECO:0000256" key="2">
    <source>
        <dbReference type="ARBA" id="ARBA00023315"/>
    </source>
</evidence>
<dbReference type="eggNOG" id="COG1208">
    <property type="taxonomic scope" value="Bacteria"/>
</dbReference>
<keyword evidence="4" id="KW-1185">Reference proteome</keyword>
<dbReference type="EMBL" id="CAIT01000010">
    <property type="protein sequence ID" value="CCH57238.1"/>
    <property type="molecule type" value="Genomic_DNA"/>
</dbReference>